<protein>
    <submittedName>
        <fullName evidence="2">Uncharacterized protein</fullName>
    </submittedName>
</protein>
<evidence type="ECO:0000313" key="2">
    <source>
        <dbReference type="EMBL" id="AGF79158.1"/>
    </source>
</evidence>
<dbReference type="EMBL" id="CP003985">
    <property type="protein sequence ID" value="AGF79158.1"/>
    <property type="molecule type" value="Genomic_DNA"/>
</dbReference>
<proteinExistence type="predicted"/>
<organism evidence="2 3">
    <name type="scientific">Desulfocapsa sulfexigens (strain DSM 10523 / SB164P1)</name>
    <dbReference type="NCBI Taxonomy" id="1167006"/>
    <lineage>
        <taxon>Bacteria</taxon>
        <taxon>Pseudomonadati</taxon>
        <taxon>Thermodesulfobacteriota</taxon>
        <taxon>Desulfobulbia</taxon>
        <taxon>Desulfobulbales</taxon>
        <taxon>Desulfocapsaceae</taxon>
        <taxon>Desulfocapsa</taxon>
    </lineage>
</organism>
<dbReference type="AlphaFoldDB" id="M1P6R9"/>
<evidence type="ECO:0000313" key="3">
    <source>
        <dbReference type="Proteomes" id="UP000011721"/>
    </source>
</evidence>
<dbReference type="Proteomes" id="UP000011721">
    <property type="component" value="Chromosome"/>
</dbReference>
<dbReference type="HOGENOM" id="CLU_2422168_0_0_7"/>
<evidence type="ECO:0000256" key="1">
    <source>
        <dbReference type="SAM" id="MobiDB-lite"/>
    </source>
</evidence>
<feature type="compositionally biased region" description="Basic and acidic residues" evidence="1">
    <location>
        <begin position="57"/>
        <end position="67"/>
    </location>
</feature>
<feature type="region of interest" description="Disordered" evidence="1">
    <location>
        <begin position="55"/>
        <end position="91"/>
    </location>
</feature>
<accession>M1P6R9</accession>
<dbReference type="KEGG" id="dsf:UWK_02622"/>
<name>M1P6R9_DESSD</name>
<sequence>MEPLTLFAATVGLIGSIHLVSTTFERFGKGRYDKGNQQGKRNDWYCFFQPSDLLGEDWNKTENRNDRPSLGNSERLDQARRQQANRPRMQV</sequence>
<reference evidence="3" key="1">
    <citation type="journal article" date="2013" name="Stand. Genomic Sci.">
        <title>Complete genome sequence of Desulfocapsa sulfexigens, a marine deltaproteobacterium specialized in disproportionating inorganic sulfur compounds.</title>
        <authorList>
            <person name="Finster K.W."/>
            <person name="Kjeldsen K.U."/>
            <person name="Kube M."/>
            <person name="Reinhardt R."/>
            <person name="Mussmann M."/>
            <person name="Amann R."/>
            <person name="Schreiber L."/>
        </authorList>
    </citation>
    <scope>NUCLEOTIDE SEQUENCE [LARGE SCALE GENOMIC DNA]</scope>
    <source>
        <strain evidence="3">DSM 10523 / SB164P1</strain>
    </source>
</reference>
<gene>
    <name evidence="2" type="ordered locus">UWK_02622</name>
</gene>
<dbReference type="RefSeq" id="WP_015404844.1">
    <property type="nucleotide sequence ID" value="NC_020304.1"/>
</dbReference>
<keyword evidence="3" id="KW-1185">Reference proteome</keyword>